<comment type="caution">
    <text evidence="1">The sequence shown here is derived from an EMBL/GenBank/DDBJ whole genome shotgun (WGS) entry which is preliminary data.</text>
</comment>
<organism evidence="1 2">
    <name type="scientific">[Clostridium] symbiosum ATCC 14940</name>
    <dbReference type="NCBI Taxonomy" id="411472"/>
    <lineage>
        <taxon>Bacteria</taxon>
        <taxon>Bacillati</taxon>
        <taxon>Bacillota</taxon>
        <taxon>Clostridia</taxon>
        <taxon>Lachnospirales</taxon>
        <taxon>Lachnospiraceae</taxon>
        <taxon>Otoolea</taxon>
    </lineage>
</organism>
<dbReference type="AlphaFoldDB" id="A0ABC9TT77"/>
<reference evidence="1 2" key="1">
    <citation type="submission" date="2013-07" db="EMBL/GenBank/DDBJ databases">
        <authorList>
            <person name="Weinstock G."/>
            <person name="Sodergren E."/>
            <person name="Wylie T."/>
            <person name="Fulton L."/>
            <person name="Fulton R."/>
            <person name="Fronick C."/>
            <person name="O'Laughlin M."/>
            <person name="Godfrey J."/>
            <person name="Miner T."/>
            <person name="Herter B."/>
            <person name="Appelbaum E."/>
            <person name="Cordes M."/>
            <person name="Lek S."/>
            <person name="Wollam A."/>
            <person name="Pepin K.H."/>
            <person name="Palsikar V.B."/>
            <person name="Mitreva M."/>
            <person name="Wilson R.K."/>
        </authorList>
    </citation>
    <scope>NUCLEOTIDE SEQUENCE [LARGE SCALE GENOMIC DNA]</scope>
    <source>
        <strain evidence="1 2">ATCC 14940</strain>
    </source>
</reference>
<evidence type="ECO:0000313" key="1">
    <source>
        <dbReference type="EMBL" id="ERI74598.1"/>
    </source>
</evidence>
<name>A0ABC9TT77_CLOSY</name>
<dbReference type="EMBL" id="AWSU01000309">
    <property type="protein sequence ID" value="ERI74598.1"/>
    <property type="molecule type" value="Genomic_DNA"/>
</dbReference>
<dbReference type="Proteomes" id="UP000016491">
    <property type="component" value="Unassembled WGS sequence"/>
</dbReference>
<proteinExistence type="predicted"/>
<sequence>SRLARALWIEIYHSPGLSMHQTSRLARALWIEIMQNPLSSTLSTVEARESLVDRNQYVGATGGAEAKSRLARALWIE</sequence>
<feature type="non-terminal residue" evidence="1">
    <location>
        <position position="77"/>
    </location>
</feature>
<accession>A0ABC9TT77</accession>
<evidence type="ECO:0000313" key="2">
    <source>
        <dbReference type="Proteomes" id="UP000016491"/>
    </source>
</evidence>
<gene>
    <name evidence="1" type="ORF">CLOSYM_03845</name>
</gene>
<feature type="non-terminal residue" evidence="1">
    <location>
        <position position="1"/>
    </location>
</feature>
<protein>
    <submittedName>
        <fullName evidence="1">Uncharacterized protein</fullName>
    </submittedName>
</protein>